<comment type="similarity">
    <text evidence="1">Belongs to the bacterial solute-binding protein 9 family.</text>
</comment>
<dbReference type="InterPro" id="IPR050492">
    <property type="entry name" value="Bact_metal-bind_prot9"/>
</dbReference>
<reference evidence="6" key="2">
    <citation type="journal article" date="2019" name="MicrobiologyOpen">
        <title>High-quality draft genome sequence of Gaiella occulta isolated from a 150 meter deep mineral water borehole and comparison with the genome sequences of other deep-branching lineages of the phylum Actinobacteria.</title>
        <authorList>
            <person name="Severino R."/>
            <person name="Froufe H.J.C."/>
            <person name="Barroso C."/>
            <person name="Albuquerque L."/>
            <person name="Lobo-da-Cunha A."/>
            <person name="da Costa M.S."/>
            <person name="Egas C."/>
        </authorList>
    </citation>
    <scope>NUCLEOTIDE SEQUENCE [LARGE SCALE GENOMIC DNA]</scope>
    <source>
        <strain evidence="6">F2-233</strain>
    </source>
</reference>
<gene>
    <name evidence="5" type="ORF">Gocc_1484</name>
</gene>
<sequence>MTRIVLMLAALAGTVVLAGCGGAGRSGTTVVAAFYPLAFAASEIGGGAVHVRNLTPAGAEPHDRELTPGDVRDVRDADVVFYLGGGFMPALEQALESRADPSVDLLALPGLAPFRGAGGGAALDPHVWLDPLRYRTMARAIGGSLGRRQRAAAFARRLDDLDAAFRAGLRTCARRQIVTSHAAFGYLARRYRLEQVPLEGLSPESEPSAQALERLVRTVERSGSTTVFFEPLVSPKLAQTVARAAGVRTAVLDPLEGLAPDEVAAGKDYFSVMRENLAALRKALGCR</sequence>
<dbReference type="Proteomes" id="UP000254134">
    <property type="component" value="Unassembled WGS sequence"/>
</dbReference>
<dbReference type="Gene3D" id="3.40.50.1980">
    <property type="entry name" value="Nitrogenase molybdenum iron protein domain"/>
    <property type="match status" value="2"/>
</dbReference>
<dbReference type="EMBL" id="QQZY01000003">
    <property type="protein sequence ID" value="RDI74595.1"/>
    <property type="molecule type" value="Genomic_DNA"/>
</dbReference>
<dbReference type="SUPFAM" id="SSF53807">
    <property type="entry name" value="Helical backbone' metal receptor"/>
    <property type="match status" value="1"/>
</dbReference>
<dbReference type="PANTHER" id="PTHR42953:SF3">
    <property type="entry name" value="HIGH-AFFINITY ZINC UPTAKE SYSTEM PROTEIN ZNUA"/>
    <property type="match status" value="1"/>
</dbReference>
<dbReference type="GO" id="GO:0030001">
    <property type="term" value="P:metal ion transport"/>
    <property type="evidence" value="ECO:0007669"/>
    <property type="project" value="InterPro"/>
</dbReference>
<dbReference type="Pfam" id="PF01297">
    <property type="entry name" value="ZnuA"/>
    <property type="match status" value="1"/>
</dbReference>
<evidence type="ECO:0000313" key="5">
    <source>
        <dbReference type="EMBL" id="RDI74595.1"/>
    </source>
</evidence>
<reference evidence="5 6" key="1">
    <citation type="submission" date="2018-07" db="EMBL/GenBank/DDBJ databases">
        <title>High-quality-draft genome sequence of Gaiella occulta.</title>
        <authorList>
            <person name="Severino R."/>
            <person name="Froufe H.J.C."/>
            <person name="Rainey F.A."/>
            <person name="Barroso C."/>
            <person name="Albuquerque L."/>
            <person name="Lobo-Da-Cunha A."/>
            <person name="Da Costa M.S."/>
            <person name="Egas C."/>
        </authorList>
    </citation>
    <scope>NUCLEOTIDE SEQUENCE [LARGE SCALE GENOMIC DNA]</scope>
    <source>
        <strain evidence="5 6">F2-233</strain>
    </source>
</reference>
<keyword evidence="3 4" id="KW-0732">Signal</keyword>
<dbReference type="InterPro" id="IPR006127">
    <property type="entry name" value="ZnuA-like"/>
</dbReference>
<organism evidence="5 6">
    <name type="scientific">Gaiella occulta</name>
    <dbReference type="NCBI Taxonomy" id="1002870"/>
    <lineage>
        <taxon>Bacteria</taxon>
        <taxon>Bacillati</taxon>
        <taxon>Actinomycetota</taxon>
        <taxon>Thermoleophilia</taxon>
        <taxon>Gaiellales</taxon>
        <taxon>Gaiellaceae</taxon>
        <taxon>Gaiella</taxon>
    </lineage>
</organism>
<dbReference type="RefSeq" id="WP_114795916.1">
    <property type="nucleotide sequence ID" value="NZ_QQZY01000003.1"/>
</dbReference>
<evidence type="ECO:0000256" key="3">
    <source>
        <dbReference type="ARBA" id="ARBA00022729"/>
    </source>
</evidence>
<dbReference type="OrthoDB" id="9810636at2"/>
<dbReference type="PROSITE" id="PS51257">
    <property type="entry name" value="PROKAR_LIPOPROTEIN"/>
    <property type="match status" value="1"/>
</dbReference>
<comment type="caution">
    <text evidence="5">The sequence shown here is derived from an EMBL/GenBank/DDBJ whole genome shotgun (WGS) entry which is preliminary data.</text>
</comment>
<evidence type="ECO:0000256" key="2">
    <source>
        <dbReference type="ARBA" id="ARBA00022448"/>
    </source>
</evidence>
<dbReference type="AlphaFoldDB" id="A0A7M2YX69"/>
<keyword evidence="6" id="KW-1185">Reference proteome</keyword>
<name>A0A7M2YX69_9ACTN</name>
<feature type="signal peptide" evidence="4">
    <location>
        <begin position="1"/>
        <end position="18"/>
    </location>
</feature>
<evidence type="ECO:0000256" key="1">
    <source>
        <dbReference type="ARBA" id="ARBA00011028"/>
    </source>
</evidence>
<proteinExistence type="inferred from homology"/>
<dbReference type="GO" id="GO:0046872">
    <property type="term" value="F:metal ion binding"/>
    <property type="evidence" value="ECO:0007669"/>
    <property type="project" value="InterPro"/>
</dbReference>
<protein>
    <submittedName>
        <fullName evidence="5">ABC-type metal ion transport system periplasmic component/surface adhesin</fullName>
    </submittedName>
</protein>
<dbReference type="PANTHER" id="PTHR42953">
    <property type="entry name" value="HIGH-AFFINITY ZINC UPTAKE SYSTEM PROTEIN ZNUA-RELATED"/>
    <property type="match status" value="1"/>
</dbReference>
<keyword evidence="2" id="KW-0813">Transport</keyword>
<evidence type="ECO:0000313" key="6">
    <source>
        <dbReference type="Proteomes" id="UP000254134"/>
    </source>
</evidence>
<evidence type="ECO:0000256" key="4">
    <source>
        <dbReference type="SAM" id="SignalP"/>
    </source>
</evidence>
<feature type="chain" id="PRO_5039086979" evidence="4">
    <location>
        <begin position="19"/>
        <end position="287"/>
    </location>
</feature>
<accession>A0A7M2YX69</accession>